<accession>E4RRU8</accession>
<reference key="1">
    <citation type="submission" date="2010-11" db="EMBL/GenBank/DDBJ databases">
        <title>The complete genome of Leadbetterella byssophila DSM 17132.</title>
        <authorList>
            <consortium name="US DOE Joint Genome Institute (JGI-PGF)"/>
            <person name="Lucas S."/>
            <person name="Copeland A."/>
            <person name="Lapidus A."/>
            <person name="Glavina del Rio T."/>
            <person name="Dalin E."/>
            <person name="Tice H."/>
            <person name="Bruce D."/>
            <person name="Goodwin L."/>
            <person name="Pitluck S."/>
            <person name="Kyrpides N."/>
            <person name="Mavromatis K."/>
            <person name="Ivanova N."/>
            <person name="Teshima H."/>
            <person name="Brettin T."/>
            <person name="Detter J.C."/>
            <person name="Han C."/>
            <person name="Tapia R."/>
            <person name="Land M."/>
            <person name="Hauser L."/>
            <person name="Markowitz V."/>
            <person name="Cheng J.-F."/>
            <person name="Hugenholtz P."/>
            <person name="Woyke T."/>
            <person name="Wu D."/>
            <person name="Tindall B."/>
            <person name="Pomrenke H.G."/>
            <person name="Brambilla E."/>
            <person name="Klenk H.-P."/>
            <person name="Eisen J.A."/>
        </authorList>
    </citation>
    <scope>NUCLEOTIDE SEQUENCE [LARGE SCALE GENOMIC DNA]</scope>
    <source>
        <strain>DSM 17132</strain>
    </source>
</reference>
<keyword evidence="2" id="KW-0808">Transferase</keyword>
<dbReference type="CDD" id="cd06223">
    <property type="entry name" value="PRTases_typeI"/>
    <property type="match status" value="1"/>
</dbReference>
<dbReference type="eggNOG" id="COG2065">
    <property type="taxonomic scope" value="Bacteria"/>
</dbReference>
<sequence>MVKFALVTYFYFMSKALLLTREKTLQKAKRMAYQILENNTEEQEVIIAGIVGEGYVLAEIIVNYLTAISSLKVTIAKLTFDKNATSQPDIQIECKVDTFRNKSVVIVDDVLNSGKTLAFCLRPFLSIPLKKVQVAVMVDRNHPLYPIKADFVGYSLSTTLTDHVQVILSDETQSGVYLY</sequence>
<organism evidence="2 3">
    <name type="scientific">Leadbetterella byssophila (strain DSM 17132 / JCM 16389 / KACC 11308 / NBRC 106382 / 4M15)</name>
    <dbReference type="NCBI Taxonomy" id="649349"/>
    <lineage>
        <taxon>Bacteria</taxon>
        <taxon>Pseudomonadati</taxon>
        <taxon>Bacteroidota</taxon>
        <taxon>Cytophagia</taxon>
        <taxon>Cytophagales</taxon>
        <taxon>Leadbetterellaceae</taxon>
        <taxon>Leadbetterella</taxon>
    </lineage>
</organism>
<dbReference type="AlphaFoldDB" id="E4RRU8"/>
<dbReference type="InterPro" id="IPR029057">
    <property type="entry name" value="PRTase-like"/>
</dbReference>
<dbReference type="Pfam" id="PF00156">
    <property type="entry name" value="Pribosyltran"/>
    <property type="match status" value="1"/>
</dbReference>
<dbReference type="STRING" id="649349.Lbys_1933"/>
<protein>
    <submittedName>
        <fullName evidence="2">Phosphoribosyltransferase</fullName>
    </submittedName>
</protein>
<dbReference type="PANTHER" id="PTHR11608">
    <property type="entry name" value="BIFUNCTIONAL PROTEIN PYRR"/>
    <property type="match status" value="1"/>
</dbReference>
<feature type="domain" description="Phosphoribosyltransferase" evidence="1">
    <location>
        <begin position="21"/>
        <end position="155"/>
    </location>
</feature>
<proteinExistence type="predicted"/>
<dbReference type="Proteomes" id="UP000007435">
    <property type="component" value="Chromosome"/>
</dbReference>
<dbReference type="HOGENOM" id="CLU_094234_2_2_10"/>
<dbReference type="Gene3D" id="3.40.50.2020">
    <property type="match status" value="1"/>
</dbReference>
<keyword evidence="2" id="KW-0328">Glycosyltransferase</keyword>
<dbReference type="InterPro" id="IPR000836">
    <property type="entry name" value="PRTase_dom"/>
</dbReference>
<evidence type="ECO:0000259" key="1">
    <source>
        <dbReference type="Pfam" id="PF00156"/>
    </source>
</evidence>
<gene>
    <name evidence="2" type="ordered locus">Lbys_1933</name>
</gene>
<dbReference type="InterPro" id="IPR050137">
    <property type="entry name" value="PyrR_bifunctional"/>
</dbReference>
<dbReference type="EMBL" id="CP002305">
    <property type="protein sequence ID" value="ADQ17635.1"/>
    <property type="molecule type" value="Genomic_DNA"/>
</dbReference>
<dbReference type="KEGG" id="lby:Lbys_1933"/>
<evidence type="ECO:0000313" key="3">
    <source>
        <dbReference type="Proteomes" id="UP000007435"/>
    </source>
</evidence>
<dbReference type="PANTHER" id="PTHR11608:SF0">
    <property type="entry name" value="BIFUNCTIONAL PROTEIN PYRR"/>
    <property type="match status" value="1"/>
</dbReference>
<name>E4RRU8_LEAB4</name>
<evidence type="ECO:0000313" key="2">
    <source>
        <dbReference type="EMBL" id="ADQ17635.1"/>
    </source>
</evidence>
<dbReference type="GO" id="GO:0016757">
    <property type="term" value="F:glycosyltransferase activity"/>
    <property type="evidence" value="ECO:0007669"/>
    <property type="project" value="UniProtKB-KW"/>
</dbReference>
<dbReference type="SUPFAM" id="SSF53271">
    <property type="entry name" value="PRTase-like"/>
    <property type="match status" value="1"/>
</dbReference>
<reference evidence="2 3" key="2">
    <citation type="journal article" date="2011" name="Stand. Genomic Sci.">
        <title>Complete genome sequence of Leadbetterella byssophila type strain (4M15).</title>
        <authorList>
            <person name="Abt B."/>
            <person name="Teshima H."/>
            <person name="Lucas S."/>
            <person name="Lapidus A."/>
            <person name="Del Rio T.G."/>
            <person name="Nolan M."/>
            <person name="Tice H."/>
            <person name="Cheng J.F."/>
            <person name="Pitluck S."/>
            <person name="Liolios K."/>
            <person name="Pagani I."/>
            <person name="Ivanova N."/>
            <person name="Mavromatis K."/>
            <person name="Pati A."/>
            <person name="Tapia R."/>
            <person name="Han C."/>
            <person name="Goodwin L."/>
            <person name="Chen A."/>
            <person name="Palaniappan K."/>
            <person name="Land M."/>
            <person name="Hauser L."/>
            <person name="Chang Y.J."/>
            <person name="Jeffries C.D."/>
            <person name="Rohde M."/>
            <person name="Goker M."/>
            <person name="Tindall B.J."/>
            <person name="Detter J.C."/>
            <person name="Woyke T."/>
            <person name="Bristow J."/>
            <person name="Eisen J.A."/>
            <person name="Markowitz V."/>
            <person name="Hugenholtz P."/>
            <person name="Klenk H.P."/>
            <person name="Kyrpides N.C."/>
        </authorList>
    </citation>
    <scope>NUCLEOTIDE SEQUENCE [LARGE SCALE GENOMIC DNA]</scope>
    <source>
        <strain evidence="3">DSM 17132 / JCM 16389 / KACC 11308 / NBRC 106382 / 4M15</strain>
    </source>
</reference>
<keyword evidence="3" id="KW-1185">Reference proteome</keyword>